<dbReference type="Proteomes" id="UP000268007">
    <property type="component" value="Unassembled WGS sequence"/>
</dbReference>
<sequence>MNIIVEVISDLNNSIISLAMHIIYLAIISDGDS</sequence>
<dbReference type="AlphaFoldDB" id="A0A495IW54"/>
<proteinExistence type="predicted"/>
<evidence type="ECO:0000313" key="1">
    <source>
        <dbReference type="EMBL" id="RKR80254.1"/>
    </source>
</evidence>
<accession>A0A495IW54</accession>
<organism evidence="1 2">
    <name type="scientific">Mucilaginibacter gracilis</name>
    <dbReference type="NCBI Taxonomy" id="423350"/>
    <lineage>
        <taxon>Bacteria</taxon>
        <taxon>Pseudomonadati</taxon>
        <taxon>Bacteroidota</taxon>
        <taxon>Sphingobacteriia</taxon>
        <taxon>Sphingobacteriales</taxon>
        <taxon>Sphingobacteriaceae</taxon>
        <taxon>Mucilaginibacter</taxon>
    </lineage>
</organism>
<name>A0A495IW54_9SPHI</name>
<protein>
    <submittedName>
        <fullName evidence="1">Uncharacterized protein</fullName>
    </submittedName>
</protein>
<keyword evidence="2" id="KW-1185">Reference proteome</keyword>
<comment type="caution">
    <text evidence="1">The sequence shown here is derived from an EMBL/GenBank/DDBJ whole genome shotgun (WGS) entry which is preliminary data.</text>
</comment>
<evidence type="ECO:0000313" key="2">
    <source>
        <dbReference type="Proteomes" id="UP000268007"/>
    </source>
</evidence>
<gene>
    <name evidence="1" type="ORF">BDD43_0350</name>
</gene>
<reference evidence="1 2" key="1">
    <citation type="submission" date="2018-10" db="EMBL/GenBank/DDBJ databases">
        <title>Genomic Encyclopedia of Archaeal and Bacterial Type Strains, Phase II (KMG-II): from individual species to whole genera.</title>
        <authorList>
            <person name="Goeker M."/>
        </authorList>
    </citation>
    <scope>NUCLEOTIDE SEQUENCE [LARGE SCALE GENOMIC DNA]</scope>
    <source>
        <strain evidence="1 2">DSM 18602</strain>
    </source>
</reference>
<dbReference type="EMBL" id="RBKU01000001">
    <property type="protein sequence ID" value="RKR80254.1"/>
    <property type="molecule type" value="Genomic_DNA"/>
</dbReference>